<protein>
    <submittedName>
        <fullName evidence="1">Uncharacterized protein</fullName>
    </submittedName>
</protein>
<sequence length="118" mass="14037">MKRRLTVIRSLRKQFNRWTSGSYASYEPGPETRRQVARRRLRWLKIHTVTAAQTRRLHPDDPGLGETLHREWGRWVIRPVRGWRSWTWITPPLHANRSIAAADRDAAVDWMMEVLEQA</sequence>
<evidence type="ECO:0000313" key="2">
    <source>
        <dbReference type="Proteomes" id="UP000584374"/>
    </source>
</evidence>
<reference evidence="1 2" key="1">
    <citation type="submission" date="2020-08" db="EMBL/GenBank/DDBJ databases">
        <title>Sequencing the genomes of 1000 actinobacteria strains.</title>
        <authorList>
            <person name="Klenk H.-P."/>
        </authorList>
    </citation>
    <scope>NUCLEOTIDE SEQUENCE [LARGE SCALE GENOMIC DNA]</scope>
    <source>
        <strain evidence="1 2">DSM 45584</strain>
    </source>
</reference>
<dbReference type="EMBL" id="JACHIW010000002">
    <property type="protein sequence ID" value="MBB5159413.1"/>
    <property type="molecule type" value="Genomic_DNA"/>
</dbReference>
<keyword evidence="2" id="KW-1185">Reference proteome</keyword>
<comment type="caution">
    <text evidence="1">The sequence shown here is derived from an EMBL/GenBank/DDBJ whole genome shotgun (WGS) entry which is preliminary data.</text>
</comment>
<name>A0A840QKU0_9PSEU</name>
<dbReference type="RefSeq" id="WP_184731797.1">
    <property type="nucleotide sequence ID" value="NZ_JACHIW010000002.1"/>
</dbReference>
<organism evidence="1 2">
    <name type="scientific">Saccharopolyspora phatthalungensis</name>
    <dbReference type="NCBI Taxonomy" id="664693"/>
    <lineage>
        <taxon>Bacteria</taxon>
        <taxon>Bacillati</taxon>
        <taxon>Actinomycetota</taxon>
        <taxon>Actinomycetes</taxon>
        <taxon>Pseudonocardiales</taxon>
        <taxon>Pseudonocardiaceae</taxon>
        <taxon>Saccharopolyspora</taxon>
    </lineage>
</organism>
<accession>A0A840QKU0</accession>
<proteinExistence type="predicted"/>
<gene>
    <name evidence="1" type="ORF">BJ970_007012</name>
</gene>
<dbReference type="AlphaFoldDB" id="A0A840QKU0"/>
<dbReference type="Proteomes" id="UP000584374">
    <property type="component" value="Unassembled WGS sequence"/>
</dbReference>
<evidence type="ECO:0000313" key="1">
    <source>
        <dbReference type="EMBL" id="MBB5159413.1"/>
    </source>
</evidence>